<feature type="compositionally biased region" description="Low complexity" evidence="2">
    <location>
        <begin position="495"/>
        <end position="505"/>
    </location>
</feature>
<dbReference type="Proteomes" id="UP001305414">
    <property type="component" value="Unassembled WGS sequence"/>
</dbReference>
<dbReference type="GO" id="GO:0005524">
    <property type="term" value="F:ATP binding"/>
    <property type="evidence" value="ECO:0007669"/>
    <property type="project" value="UniProtKB-UniRule"/>
</dbReference>
<name>A0AAN7ZD62_9PEZI</name>
<accession>A0AAN7ZD62</accession>
<comment type="caution">
    <text evidence="4">The sequence shown here is derived from an EMBL/GenBank/DDBJ whole genome shotgun (WGS) entry which is preliminary data.</text>
</comment>
<feature type="binding site" evidence="1">
    <location>
        <position position="124"/>
    </location>
    <ligand>
        <name>ATP</name>
        <dbReference type="ChEBI" id="CHEBI:30616"/>
    </ligand>
</feature>
<dbReference type="InterPro" id="IPR017441">
    <property type="entry name" value="Protein_kinase_ATP_BS"/>
</dbReference>
<dbReference type="PROSITE" id="PS50011">
    <property type="entry name" value="PROTEIN_KINASE_DOM"/>
    <property type="match status" value="1"/>
</dbReference>
<dbReference type="GO" id="GO:0004672">
    <property type="term" value="F:protein kinase activity"/>
    <property type="evidence" value="ECO:0007669"/>
    <property type="project" value="InterPro"/>
</dbReference>
<evidence type="ECO:0000256" key="1">
    <source>
        <dbReference type="PROSITE-ProRule" id="PRU10141"/>
    </source>
</evidence>
<reference evidence="4 5" key="1">
    <citation type="submission" date="2023-10" db="EMBL/GenBank/DDBJ databases">
        <title>Draft genome sequence of Xylaria bambusicola isolate GMP-LS, the root and basal stem rot pathogen of sugarcane in Indonesia.</title>
        <authorList>
            <person name="Selvaraj P."/>
            <person name="Muralishankar V."/>
            <person name="Muruganantham S."/>
            <person name="Sp S."/>
            <person name="Haryani S."/>
            <person name="Lau K.J.X."/>
            <person name="Naqvi N.I."/>
        </authorList>
    </citation>
    <scope>NUCLEOTIDE SEQUENCE [LARGE SCALE GENOMIC DNA]</scope>
    <source>
        <strain evidence="4">GMP-LS</strain>
    </source>
</reference>
<feature type="region of interest" description="Disordered" evidence="2">
    <location>
        <begin position="491"/>
        <end position="520"/>
    </location>
</feature>
<keyword evidence="1" id="KW-0547">Nucleotide-binding</keyword>
<feature type="compositionally biased region" description="Basic and acidic residues" evidence="2">
    <location>
        <begin position="179"/>
        <end position="193"/>
    </location>
</feature>
<dbReference type="SUPFAM" id="SSF56112">
    <property type="entry name" value="Protein kinase-like (PK-like)"/>
    <property type="match status" value="1"/>
</dbReference>
<proteinExistence type="predicted"/>
<keyword evidence="1" id="KW-0067">ATP-binding</keyword>
<gene>
    <name evidence="4" type="ORF">RRF57_011403</name>
</gene>
<dbReference type="Gene3D" id="1.10.510.10">
    <property type="entry name" value="Transferase(Phosphotransferase) domain 1"/>
    <property type="match status" value="1"/>
</dbReference>
<dbReference type="InterPro" id="IPR000719">
    <property type="entry name" value="Prot_kinase_dom"/>
</dbReference>
<feature type="compositionally biased region" description="Acidic residues" evidence="2">
    <location>
        <begin position="158"/>
        <end position="168"/>
    </location>
</feature>
<feature type="domain" description="Protein kinase" evidence="3">
    <location>
        <begin position="91"/>
        <end position="429"/>
    </location>
</feature>
<dbReference type="AlphaFoldDB" id="A0AAN7ZD62"/>
<feature type="region of interest" description="Disordered" evidence="2">
    <location>
        <begin position="158"/>
        <end position="203"/>
    </location>
</feature>
<evidence type="ECO:0000259" key="3">
    <source>
        <dbReference type="PROSITE" id="PS50011"/>
    </source>
</evidence>
<dbReference type="InterPro" id="IPR011009">
    <property type="entry name" value="Kinase-like_dom_sf"/>
</dbReference>
<evidence type="ECO:0000313" key="4">
    <source>
        <dbReference type="EMBL" id="KAK5635691.1"/>
    </source>
</evidence>
<feature type="region of interest" description="Disordered" evidence="2">
    <location>
        <begin position="537"/>
        <end position="596"/>
    </location>
</feature>
<protein>
    <recommendedName>
        <fullName evidence="3">Protein kinase domain-containing protein</fullName>
    </recommendedName>
</protein>
<sequence>MQFRTYRRGEPFDERNPEILEAPVELPLAGAPGGVFFPRVKQIYTAYRITERDKFDLDMHDNERLVPSKFRIPWRRSRMMKNFFAERVPGFEYQKTLGWGGNGMAAVFDQVHENGEKWRSIVVKMLFTSDADIMQQEIEINSEHIVQILYDGFKAESEVETDYEDEGEPANPQPGQRQRRPESSPHDSHEAPPPRRKPRIATGEPRLNCFATEMLENVVRMCIGLAYPPDSIEQYKNRPPPITEQIPLKEYNVEPRRICHFDFDPRNIFVGDIGKNAEHRVAPILKVIYCNLAIEDLMDKSTNLSSSETSGWLLKYCEQFCEDWDYIDPDDGSVHLHRIAGNYGMHTNLWAVGLVMESLITLCHPAQPPTPTLVKCREPPYEDYYTYAAHLQSAAVYIDEELIHIVMRLQAHEIIRRHTFEELSAMGLTNKGNFGMTDQQILAWFQKTLNDVPPDRDEEVDAILAAAGEQPVRQPRGPPQQQQQLRPVDNVNVGLLPPQQPLRQPRAPPPPPQQHTEIIGVPPVNPLPDHTFNPMGNQLPGFNTGGRAGRPARRGLRSRYRRAGRWEYNNGGQGPARPPTQPRRIDRDPNRGEFTL</sequence>
<evidence type="ECO:0000313" key="5">
    <source>
        <dbReference type="Proteomes" id="UP001305414"/>
    </source>
</evidence>
<evidence type="ECO:0000256" key="2">
    <source>
        <dbReference type="SAM" id="MobiDB-lite"/>
    </source>
</evidence>
<keyword evidence="5" id="KW-1185">Reference proteome</keyword>
<feature type="compositionally biased region" description="Basic residues" evidence="2">
    <location>
        <begin position="550"/>
        <end position="563"/>
    </location>
</feature>
<dbReference type="PROSITE" id="PS00107">
    <property type="entry name" value="PROTEIN_KINASE_ATP"/>
    <property type="match status" value="1"/>
</dbReference>
<organism evidence="4 5">
    <name type="scientific">Xylaria bambusicola</name>
    <dbReference type="NCBI Taxonomy" id="326684"/>
    <lineage>
        <taxon>Eukaryota</taxon>
        <taxon>Fungi</taxon>
        <taxon>Dikarya</taxon>
        <taxon>Ascomycota</taxon>
        <taxon>Pezizomycotina</taxon>
        <taxon>Sordariomycetes</taxon>
        <taxon>Xylariomycetidae</taxon>
        <taxon>Xylariales</taxon>
        <taxon>Xylariaceae</taxon>
        <taxon>Xylaria</taxon>
    </lineage>
</organism>
<dbReference type="EMBL" id="JAWHQM010000056">
    <property type="protein sequence ID" value="KAK5635691.1"/>
    <property type="molecule type" value="Genomic_DNA"/>
</dbReference>
<feature type="compositionally biased region" description="Basic and acidic residues" evidence="2">
    <location>
        <begin position="583"/>
        <end position="596"/>
    </location>
</feature>